<sequence length="495" mass="58625">MKKFQLKFFRNRSLIRKIQLLSEFEKNDTYSLKGLATITQSSKRTLITDIQTLREFFKDSLAIHSTKFGYSIEEIDPDGYLKQKQFLVKDEPIFQLLESFFFNEKYSLLDWSLALNLSEQALLNYFKKINTYLAPFHLQIATNPVVLIGSEINVRQFFFVFYYESAINVNTLFPSIDVQNTVIEITRCWQDKTQLASAFSYFSYILYIAIERNKNGLQVHLSAELKNFYDQSKPFFQLESLHAIIERFFDCTFPEEEVIFLFICLICRQKINQPALLTSELVCEQWPEIKQLAHDFYKETRGSSFDESKDLVWLESFFIRLKLRELLSPTMNVSIDDLTQFVKEKFTDEYQKNQFFLSHHELVKRFYDPTYLDDICVSLTLHMEAIKEENWGRQRTIAIIFEGNEYACEYAESIIRKYLAPFHTLYYPDAGELSPEYLQEKNIDLLVTNYSEYTTEFLLEVECVLLKSFPDATDWNRLLKQINPRILRLVVLDNV</sequence>
<dbReference type="Proteomes" id="UP000831692">
    <property type="component" value="Chromosome"/>
</dbReference>
<dbReference type="Pfam" id="PF05043">
    <property type="entry name" value="Mga"/>
    <property type="match status" value="1"/>
</dbReference>
<evidence type="ECO:0000313" key="5">
    <source>
        <dbReference type="Proteomes" id="UP000831692"/>
    </source>
</evidence>
<evidence type="ECO:0000256" key="1">
    <source>
        <dbReference type="ARBA" id="ARBA00023015"/>
    </source>
</evidence>
<evidence type="ECO:0000313" key="4">
    <source>
        <dbReference type="EMBL" id="BDG68858.1"/>
    </source>
</evidence>
<dbReference type="InterPro" id="IPR036388">
    <property type="entry name" value="WH-like_DNA-bd_sf"/>
</dbReference>
<evidence type="ECO:0000256" key="2">
    <source>
        <dbReference type="ARBA" id="ARBA00023163"/>
    </source>
</evidence>
<gene>
    <name evidence="4" type="ORF">ENLAB_24220</name>
</gene>
<name>A0ABN6NRP6_9ENTE</name>
<dbReference type="InterPro" id="IPR007737">
    <property type="entry name" value="Mga_HTH"/>
</dbReference>
<protein>
    <recommendedName>
        <fullName evidence="3">Mga helix-turn-helix domain-containing protein</fullName>
    </recommendedName>
</protein>
<keyword evidence="5" id="KW-1185">Reference proteome</keyword>
<keyword evidence="2" id="KW-0804">Transcription</keyword>
<dbReference type="GeneID" id="83458423"/>
<dbReference type="InterPro" id="IPR050661">
    <property type="entry name" value="BglG_antiterminators"/>
</dbReference>
<reference evidence="4 5" key="1">
    <citation type="submission" date="2022-03" db="EMBL/GenBank/DDBJ databases">
        <title>Complete genome sequence of Enterococcus innesii DB-1.</title>
        <authorList>
            <person name="Fukuda D."/>
            <person name="Nolasco-Hipolito C."/>
        </authorList>
    </citation>
    <scope>NUCLEOTIDE SEQUENCE [LARGE SCALE GENOMIC DNA]</scope>
    <source>
        <strain evidence="4 5">DB-1</strain>
    </source>
</reference>
<dbReference type="PANTHER" id="PTHR30185">
    <property type="entry name" value="CRYPTIC BETA-GLUCOSIDE BGL OPERON ANTITERMINATOR"/>
    <property type="match status" value="1"/>
</dbReference>
<dbReference type="Gene3D" id="1.10.10.10">
    <property type="entry name" value="Winged helix-like DNA-binding domain superfamily/Winged helix DNA-binding domain"/>
    <property type="match status" value="1"/>
</dbReference>
<dbReference type="EMBL" id="AP025635">
    <property type="protein sequence ID" value="BDG68858.1"/>
    <property type="molecule type" value="Genomic_DNA"/>
</dbReference>
<dbReference type="PANTHER" id="PTHR30185:SF18">
    <property type="entry name" value="TRANSCRIPTIONAL REGULATOR MTLR"/>
    <property type="match status" value="1"/>
</dbReference>
<feature type="domain" description="Mga helix-turn-helix" evidence="3">
    <location>
        <begin position="86"/>
        <end position="162"/>
    </location>
</feature>
<proteinExistence type="predicted"/>
<keyword evidence="1" id="KW-0805">Transcription regulation</keyword>
<organism evidence="4 5">
    <name type="scientific">Enterococcus innesii</name>
    <dbReference type="NCBI Taxonomy" id="2839759"/>
    <lineage>
        <taxon>Bacteria</taxon>
        <taxon>Bacillati</taxon>
        <taxon>Bacillota</taxon>
        <taxon>Bacilli</taxon>
        <taxon>Lactobacillales</taxon>
        <taxon>Enterococcaceae</taxon>
        <taxon>Enterococcus</taxon>
    </lineage>
</organism>
<evidence type="ECO:0000259" key="3">
    <source>
        <dbReference type="Pfam" id="PF05043"/>
    </source>
</evidence>
<dbReference type="RefSeq" id="WP_244351309.1">
    <property type="nucleotide sequence ID" value="NZ_AP025635.1"/>
</dbReference>
<accession>A0ABN6NRP6</accession>